<evidence type="ECO:0000313" key="2">
    <source>
        <dbReference type="Proteomes" id="UP001595851"/>
    </source>
</evidence>
<gene>
    <name evidence="1" type="ORF">ACFOY2_43500</name>
</gene>
<protein>
    <submittedName>
        <fullName evidence="1">Uncharacterized protein</fullName>
    </submittedName>
</protein>
<keyword evidence="2" id="KW-1185">Reference proteome</keyword>
<dbReference type="EMBL" id="JBHSBI010000032">
    <property type="protein sequence ID" value="MFC4014156.1"/>
    <property type="molecule type" value="Genomic_DNA"/>
</dbReference>
<organism evidence="1 2">
    <name type="scientific">Nonomuraea purpurea</name>
    <dbReference type="NCBI Taxonomy" id="1849276"/>
    <lineage>
        <taxon>Bacteria</taxon>
        <taxon>Bacillati</taxon>
        <taxon>Actinomycetota</taxon>
        <taxon>Actinomycetes</taxon>
        <taxon>Streptosporangiales</taxon>
        <taxon>Streptosporangiaceae</taxon>
        <taxon>Nonomuraea</taxon>
    </lineage>
</organism>
<sequence>MIGRILPDRVAGAYLGDFTAATPPSPAELPDLLLTAIVIPREETA</sequence>
<proteinExistence type="predicted"/>
<dbReference type="RefSeq" id="WP_379534005.1">
    <property type="nucleotide sequence ID" value="NZ_JBHSBI010000032.1"/>
</dbReference>
<reference evidence="2" key="1">
    <citation type="journal article" date="2019" name="Int. J. Syst. Evol. Microbiol.">
        <title>The Global Catalogue of Microorganisms (GCM) 10K type strain sequencing project: providing services to taxonomists for standard genome sequencing and annotation.</title>
        <authorList>
            <consortium name="The Broad Institute Genomics Platform"/>
            <consortium name="The Broad Institute Genome Sequencing Center for Infectious Disease"/>
            <person name="Wu L."/>
            <person name="Ma J."/>
        </authorList>
    </citation>
    <scope>NUCLEOTIDE SEQUENCE [LARGE SCALE GENOMIC DNA]</scope>
    <source>
        <strain evidence="2">TBRC 1276</strain>
    </source>
</reference>
<comment type="caution">
    <text evidence="1">The sequence shown here is derived from an EMBL/GenBank/DDBJ whole genome shotgun (WGS) entry which is preliminary data.</text>
</comment>
<name>A0ABV8GMT3_9ACTN</name>
<accession>A0ABV8GMT3</accession>
<evidence type="ECO:0000313" key="1">
    <source>
        <dbReference type="EMBL" id="MFC4014156.1"/>
    </source>
</evidence>
<dbReference type="Proteomes" id="UP001595851">
    <property type="component" value="Unassembled WGS sequence"/>
</dbReference>